<comment type="caution">
    <text evidence="2">The sequence shown here is derived from an EMBL/GenBank/DDBJ whole genome shotgun (WGS) entry which is preliminary data.</text>
</comment>
<feature type="signal peptide" evidence="1">
    <location>
        <begin position="1"/>
        <end position="19"/>
    </location>
</feature>
<evidence type="ECO:0000313" key="3">
    <source>
        <dbReference type="Proteomes" id="UP000033924"/>
    </source>
</evidence>
<accession>A0A0M2KKY6</accession>
<keyword evidence="1" id="KW-0732">Signal</keyword>
<evidence type="ECO:0000256" key="1">
    <source>
        <dbReference type="SAM" id="SignalP"/>
    </source>
</evidence>
<proteinExistence type="predicted"/>
<gene>
    <name evidence="2" type="ORF">SY86_19505</name>
</gene>
<dbReference type="AlphaFoldDB" id="A0A0M2KKY6"/>
<organism evidence="2 3">
    <name type="scientific">Erwinia tracheiphila</name>
    <dbReference type="NCBI Taxonomy" id="65700"/>
    <lineage>
        <taxon>Bacteria</taxon>
        <taxon>Pseudomonadati</taxon>
        <taxon>Pseudomonadota</taxon>
        <taxon>Gammaproteobacteria</taxon>
        <taxon>Enterobacterales</taxon>
        <taxon>Erwiniaceae</taxon>
        <taxon>Erwinia</taxon>
    </lineage>
</organism>
<dbReference type="Proteomes" id="UP000033924">
    <property type="component" value="Unassembled WGS sequence"/>
</dbReference>
<protein>
    <submittedName>
        <fullName evidence="2">Uncharacterized protein</fullName>
    </submittedName>
</protein>
<sequence>MRTLRVVAGILFHAADAGAAGQHFCDGFNFDITQAAGIQKGSPALVGGEELFERTGAEIRNHGTD</sequence>
<feature type="chain" id="PRO_5005635724" evidence="1">
    <location>
        <begin position="20"/>
        <end position="65"/>
    </location>
</feature>
<reference evidence="2 3" key="1">
    <citation type="submission" date="2015-01" db="EMBL/GenBank/DDBJ databases">
        <title>Erwinia tracheiphila.</title>
        <authorList>
            <person name="Shapiro L.R."/>
        </authorList>
    </citation>
    <scope>NUCLEOTIDE SEQUENCE [LARGE SCALE GENOMIC DNA]</scope>
    <source>
        <strain evidence="2 3">BuffGH</strain>
    </source>
</reference>
<name>A0A0M2KKY6_9GAMM</name>
<keyword evidence="3" id="KW-1185">Reference proteome</keyword>
<dbReference type="EMBL" id="JXNU01000003">
    <property type="protein sequence ID" value="KKF37918.1"/>
    <property type="molecule type" value="Genomic_DNA"/>
</dbReference>
<evidence type="ECO:0000313" key="2">
    <source>
        <dbReference type="EMBL" id="KKF37918.1"/>
    </source>
</evidence>